<dbReference type="RefSeq" id="WP_201851604.1">
    <property type="nucleotide sequence ID" value="NZ_JABBYC010000128.1"/>
</dbReference>
<dbReference type="Proteomes" id="UP000675409">
    <property type="component" value="Unassembled WGS sequence"/>
</dbReference>
<name>A0ABS1LSA1_9MICO</name>
<feature type="non-terminal residue" evidence="2">
    <location>
        <position position="95"/>
    </location>
</feature>
<evidence type="ECO:0000259" key="1">
    <source>
        <dbReference type="SMART" id="SM00481"/>
    </source>
</evidence>
<dbReference type="InterPro" id="IPR016195">
    <property type="entry name" value="Pol/histidinol_Pase-like"/>
</dbReference>
<dbReference type="EMBL" id="JABBYC010000128">
    <property type="protein sequence ID" value="MBL0888949.1"/>
    <property type="molecule type" value="Genomic_DNA"/>
</dbReference>
<dbReference type="Gene3D" id="3.20.20.140">
    <property type="entry name" value="Metal-dependent hydrolases"/>
    <property type="match status" value="1"/>
</dbReference>
<dbReference type="SMART" id="SM00481">
    <property type="entry name" value="POLIIIAc"/>
    <property type="match status" value="1"/>
</dbReference>
<keyword evidence="3" id="KW-1185">Reference proteome</keyword>
<dbReference type="SUPFAM" id="SSF89550">
    <property type="entry name" value="PHP domain-like"/>
    <property type="match status" value="1"/>
</dbReference>
<feature type="domain" description="Polymerase/histidinol phosphatase N-terminal" evidence="1">
    <location>
        <begin position="9"/>
        <end position="76"/>
    </location>
</feature>
<protein>
    <submittedName>
        <fullName evidence="2">PHP domain-containing protein</fullName>
    </submittedName>
</protein>
<organism evidence="2 3">
    <name type="scientific">Myceligenerans indicum</name>
    <dbReference type="NCBI Taxonomy" id="2593663"/>
    <lineage>
        <taxon>Bacteria</taxon>
        <taxon>Bacillati</taxon>
        <taxon>Actinomycetota</taxon>
        <taxon>Actinomycetes</taxon>
        <taxon>Micrococcales</taxon>
        <taxon>Promicromonosporaceae</taxon>
        <taxon>Myceligenerans</taxon>
    </lineage>
</organism>
<dbReference type="InterPro" id="IPR004013">
    <property type="entry name" value="PHP_dom"/>
</dbReference>
<dbReference type="Pfam" id="PF02811">
    <property type="entry name" value="PHP"/>
    <property type="match status" value="1"/>
</dbReference>
<evidence type="ECO:0000313" key="3">
    <source>
        <dbReference type="Proteomes" id="UP000675409"/>
    </source>
</evidence>
<accession>A0ABS1LSA1</accession>
<comment type="caution">
    <text evidence="2">The sequence shown here is derived from an EMBL/GenBank/DDBJ whole genome shotgun (WGS) entry which is preliminary data.</text>
</comment>
<evidence type="ECO:0000313" key="2">
    <source>
        <dbReference type="EMBL" id="MBL0888949.1"/>
    </source>
</evidence>
<dbReference type="PANTHER" id="PTHR32294:SF4">
    <property type="entry name" value="ERROR-PRONE DNA POLYMERASE"/>
    <property type="match status" value="1"/>
</dbReference>
<gene>
    <name evidence="2" type="ORF">HGK34_22215</name>
</gene>
<reference evidence="2 3" key="1">
    <citation type="journal article" date="2021" name="Arch. Microbiol.">
        <title>Myceligenerans indicum sp. nov., an actinobacterium isolated from mangrove sediment of Sundarbans, India.</title>
        <authorList>
            <person name="Asha K."/>
            <person name="Bhadury P."/>
        </authorList>
    </citation>
    <scope>NUCLEOTIDE SEQUENCE [LARGE SCALE GENOMIC DNA]</scope>
    <source>
        <strain evidence="2 3">I2</strain>
    </source>
</reference>
<dbReference type="PANTHER" id="PTHR32294">
    <property type="entry name" value="DNA POLYMERASE III SUBUNIT ALPHA"/>
    <property type="match status" value="1"/>
</dbReference>
<dbReference type="InterPro" id="IPR004805">
    <property type="entry name" value="DnaE2/DnaE/PolC"/>
</dbReference>
<proteinExistence type="predicted"/>
<dbReference type="InterPro" id="IPR003141">
    <property type="entry name" value="Pol/His_phosphatase_N"/>
</dbReference>
<sequence>MTETTPAYAELHAHSAYSFLDGASPPEALAAEAARLGLRALALTDHDGLYGVVRFSQAAKHVGLPTVFGAELHLPAPGATAPAVSYTHLTLPTIR</sequence>